<feature type="signal peptide" evidence="10">
    <location>
        <begin position="1"/>
        <end position="21"/>
    </location>
</feature>
<name>A0AA38RKY5_9PEZI</name>
<dbReference type="InterPro" id="IPR046530">
    <property type="entry name" value="BIM1-like_dom"/>
</dbReference>
<feature type="region of interest" description="Disordered" evidence="8">
    <location>
        <begin position="188"/>
        <end position="214"/>
    </location>
</feature>
<evidence type="ECO:0000256" key="3">
    <source>
        <dbReference type="ARBA" id="ARBA00022622"/>
    </source>
</evidence>
<keyword evidence="6" id="KW-0325">Glycoprotein</keyword>
<dbReference type="Pfam" id="PF20238">
    <property type="entry name" value="BIM1-like_dom"/>
    <property type="match status" value="1"/>
</dbReference>
<dbReference type="GO" id="GO:0098552">
    <property type="term" value="C:side of membrane"/>
    <property type="evidence" value="ECO:0007669"/>
    <property type="project" value="UniProtKB-KW"/>
</dbReference>
<comment type="subcellular location">
    <subcellularLocation>
        <location evidence="1">Cell membrane</location>
        <topology evidence="1">Lipid-anchor</topology>
        <topology evidence="1">GPI-anchor</topology>
    </subcellularLocation>
</comment>
<feature type="chain" id="PRO_5041409930" description="Copper acquisition factor BIM1-like domain-containing protein" evidence="10">
    <location>
        <begin position="22"/>
        <end position="435"/>
    </location>
</feature>
<dbReference type="PANTHER" id="PTHR34992:SF1">
    <property type="entry name" value="COPPER ACQUISITION FACTOR BIM1-LIKE DOMAIN-CONTAINING PROTEIN"/>
    <property type="match status" value="1"/>
</dbReference>
<dbReference type="AlphaFoldDB" id="A0AA38RKY5"/>
<feature type="region of interest" description="Disordered" evidence="8">
    <location>
        <begin position="257"/>
        <end position="284"/>
    </location>
</feature>
<dbReference type="InterPro" id="IPR046936">
    <property type="entry name" value="BIM1-like"/>
</dbReference>
<keyword evidence="3" id="KW-0336">GPI-anchor</keyword>
<feature type="compositionally biased region" description="Low complexity" evidence="8">
    <location>
        <begin position="257"/>
        <end position="275"/>
    </location>
</feature>
<keyword evidence="9" id="KW-1133">Transmembrane helix</keyword>
<keyword evidence="5 9" id="KW-0472">Membrane</keyword>
<evidence type="ECO:0000256" key="10">
    <source>
        <dbReference type="SAM" id="SignalP"/>
    </source>
</evidence>
<protein>
    <recommendedName>
        <fullName evidence="11">Copper acquisition factor BIM1-like domain-containing protein</fullName>
    </recommendedName>
</protein>
<evidence type="ECO:0000256" key="2">
    <source>
        <dbReference type="ARBA" id="ARBA00022475"/>
    </source>
</evidence>
<dbReference type="PANTHER" id="PTHR34992">
    <property type="entry name" value="HYPHAL ANASTAMOSIS-7 PROTEIN"/>
    <property type="match status" value="1"/>
</dbReference>
<evidence type="ECO:0000313" key="13">
    <source>
        <dbReference type="Proteomes" id="UP001174694"/>
    </source>
</evidence>
<evidence type="ECO:0000313" key="12">
    <source>
        <dbReference type="EMBL" id="KAJ9134358.1"/>
    </source>
</evidence>
<keyword evidence="13" id="KW-1185">Reference proteome</keyword>
<organism evidence="12 13">
    <name type="scientific">Pleurostoma richardsiae</name>
    <dbReference type="NCBI Taxonomy" id="41990"/>
    <lineage>
        <taxon>Eukaryota</taxon>
        <taxon>Fungi</taxon>
        <taxon>Dikarya</taxon>
        <taxon>Ascomycota</taxon>
        <taxon>Pezizomycotina</taxon>
        <taxon>Sordariomycetes</taxon>
        <taxon>Sordariomycetidae</taxon>
        <taxon>Calosphaeriales</taxon>
        <taxon>Pleurostomataceae</taxon>
        <taxon>Pleurostoma</taxon>
    </lineage>
</organism>
<keyword evidence="9" id="KW-0812">Transmembrane</keyword>
<reference evidence="12" key="1">
    <citation type="submission" date="2022-07" db="EMBL/GenBank/DDBJ databases">
        <title>Fungi with potential for degradation of polypropylene.</title>
        <authorList>
            <person name="Gostincar C."/>
        </authorList>
    </citation>
    <scope>NUCLEOTIDE SEQUENCE</scope>
    <source>
        <strain evidence="12">EXF-13308</strain>
    </source>
</reference>
<accession>A0AA38RKY5</accession>
<dbReference type="Proteomes" id="UP001174694">
    <property type="component" value="Unassembled WGS sequence"/>
</dbReference>
<proteinExistence type="predicted"/>
<keyword evidence="7" id="KW-0449">Lipoprotein</keyword>
<comment type="caution">
    <text evidence="12">The sequence shown here is derived from an EMBL/GenBank/DDBJ whole genome shotgun (WGS) entry which is preliminary data.</text>
</comment>
<keyword evidence="4 10" id="KW-0732">Signal</keyword>
<dbReference type="EMBL" id="JANBVO010000044">
    <property type="protein sequence ID" value="KAJ9134358.1"/>
    <property type="molecule type" value="Genomic_DNA"/>
</dbReference>
<feature type="transmembrane region" description="Helical" evidence="9">
    <location>
        <begin position="414"/>
        <end position="434"/>
    </location>
</feature>
<evidence type="ECO:0000256" key="8">
    <source>
        <dbReference type="SAM" id="MobiDB-lite"/>
    </source>
</evidence>
<evidence type="ECO:0000256" key="4">
    <source>
        <dbReference type="ARBA" id="ARBA00022729"/>
    </source>
</evidence>
<evidence type="ECO:0000256" key="7">
    <source>
        <dbReference type="ARBA" id="ARBA00023288"/>
    </source>
</evidence>
<gene>
    <name evidence="12" type="ORF">NKR23_g10201</name>
</gene>
<evidence type="ECO:0000256" key="6">
    <source>
        <dbReference type="ARBA" id="ARBA00023180"/>
    </source>
</evidence>
<evidence type="ECO:0000256" key="9">
    <source>
        <dbReference type="SAM" id="Phobius"/>
    </source>
</evidence>
<evidence type="ECO:0000256" key="5">
    <source>
        <dbReference type="ARBA" id="ARBA00023136"/>
    </source>
</evidence>
<dbReference type="GO" id="GO:0005886">
    <property type="term" value="C:plasma membrane"/>
    <property type="evidence" value="ECO:0007669"/>
    <property type="project" value="UniProtKB-SubCell"/>
</dbReference>
<evidence type="ECO:0000256" key="1">
    <source>
        <dbReference type="ARBA" id="ARBA00004609"/>
    </source>
</evidence>
<evidence type="ECO:0000259" key="11">
    <source>
        <dbReference type="Pfam" id="PF20238"/>
    </source>
</evidence>
<feature type="domain" description="Copper acquisition factor BIM1-like" evidence="11">
    <location>
        <begin position="21"/>
        <end position="156"/>
    </location>
</feature>
<feature type="region of interest" description="Disordered" evidence="8">
    <location>
        <begin position="336"/>
        <end position="367"/>
    </location>
</feature>
<dbReference type="CDD" id="cd21176">
    <property type="entry name" value="LPMO_auxiliary-like"/>
    <property type="match status" value="1"/>
</dbReference>
<sequence length="435" mass="42264">MYSRQLLLALAAFGWAAIAGAHFVLQIPTSLGFDDDHESTGPCDTFDPTDRSNVVTDWAINGGNIGLLTTHPNVTWEINAALATDTTNWVPVVEPFAQTGFGQVCFAEIPGFSAWAGQPVVLQLKQHAPDGVLYQCAAINFVAGGPDAVPSDCTNDVNVVIDPIIVAPGPANLPSAVATVTYTADAPSSTTPCTTSSSAAASISAPAPSPSTACTTTSTPAGVISVITTTVTLSSVPQPASVTPITLTIVGTATGPAASAPATGATGSGSGVTPSFPGLTQSTSATEVSAASTVTVTASPSPAVTVSASVSVISGPSSAVAGTASVIASGPSSATVGASSVTTATGPSSGAAGPSSSASGPRSNGAGGSHSVSLVTVFSTLTPAGAATGSATASVSQPVVTAGASTMIEHDCSMVATVMAVVSVVIGWGVVVHVL</sequence>
<keyword evidence="2" id="KW-1003">Cell membrane</keyword>
<feature type="compositionally biased region" description="Low complexity" evidence="8">
    <location>
        <begin position="336"/>
        <end position="364"/>
    </location>
</feature>